<keyword evidence="2 5" id="KW-0812">Transmembrane</keyword>
<sequence>MTDRTTEFDSNMDQQTFQPSSIFGAYGGGNSGLSVPVTSGLGSISPYMNVDPSYLNLGEPQFIIPSGQARTRGRFEFFFSHIGGSVMTGAVYGGLNGLRLSISETKELKGKVKFSQMLTLVTKQGAASANVVGVIALMYSLFGLGLSWGRDTEDELNTIGAGTLTGLLYKSSAGVNKMLRGGAIGLGLSTAWCLYQSRDRLKATIGMN</sequence>
<keyword evidence="3 5" id="KW-1133">Transmembrane helix</keyword>
<evidence type="ECO:0000256" key="5">
    <source>
        <dbReference type="SAM" id="Phobius"/>
    </source>
</evidence>
<dbReference type="Pfam" id="PF02466">
    <property type="entry name" value="Tim17"/>
    <property type="match status" value="1"/>
</dbReference>
<dbReference type="GO" id="GO:0008320">
    <property type="term" value="F:protein transmembrane transporter activity"/>
    <property type="evidence" value="ECO:0007669"/>
    <property type="project" value="TreeGrafter"/>
</dbReference>
<accession>A0A9Q1H9J1</accession>
<evidence type="ECO:0000256" key="1">
    <source>
        <dbReference type="ARBA" id="ARBA00004141"/>
    </source>
</evidence>
<feature type="transmembrane region" description="Helical" evidence="5">
    <location>
        <begin position="127"/>
        <end position="148"/>
    </location>
</feature>
<evidence type="ECO:0000256" key="4">
    <source>
        <dbReference type="ARBA" id="ARBA00023136"/>
    </source>
</evidence>
<organism evidence="6 7">
    <name type="scientific">Holothuria leucospilota</name>
    <name type="common">Black long sea cucumber</name>
    <name type="synonym">Mertensiothuria leucospilota</name>
    <dbReference type="NCBI Taxonomy" id="206669"/>
    <lineage>
        <taxon>Eukaryota</taxon>
        <taxon>Metazoa</taxon>
        <taxon>Echinodermata</taxon>
        <taxon>Eleutherozoa</taxon>
        <taxon>Echinozoa</taxon>
        <taxon>Holothuroidea</taxon>
        <taxon>Aspidochirotacea</taxon>
        <taxon>Aspidochirotida</taxon>
        <taxon>Holothuriidae</taxon>
        <taxon>Holothuria</taxon>
    </lineage>
</organism>
<evidence type="ECO:0000313" key="6">
    <source>
        <dbReference type="EMBL" id="KAJ8040887.1"/>
    </source>
</evidence>
<dbReference type="PANTHER" id="PTHR15371">
    <property type="entry name" value="TIM23"/>
    <property type="match status" value="1"/>
</dbReference>
<keyword evidence="4 5" id="KW-0472">Membrane</keyword>
<dbReference type="PANTHER" id="PTHR15371:SF0">
    <property type="entry name" value="SD19278P"/>
    <property type="match status" value="1"/>
</dbReference>
<protein>
    <submittedName>
        <fullName evidence="6">Mitochondrial import inner membrane translocase subunit Tim23</fullName>
    </submittedName>
</protein>
<feature type="transmembrane region" description="Helical" evidence="5">
    <location>
        <begin position="178"/>
        <end position="195"/>
    </location>
</feature>
<dbReference type="InterPro" id="IPR045238">
    <property type="entry name" value="Tim23-like"/>
</dbReference>
<proteinExistence type="predicted"/>
<gene>
    <name evidence="6" type="ORF">HOLleu_15324</name>
</gene>
<evidence type="ECO:0000256" key="2">
    <source>
        <dbReference type="ARBA" id="ARBA00022692"/>
    </source>
</evidence>
<dbReference type="Proteomes" id="UP001152320">
    <property type="component" value="Chromosome 6"/>
</dbReference>
<evidence type="ECO:0000256" key="3">
    <source>
        <dbReference type="ARBA" id="ARBA00022989"/>
    </source>
</evidence>
<dbReference type="AlphaFoldDB" id="A0A9Q1H9J1"/>
<comment type="caution">
    <text evidence="6">The sequence shown here is derived from an EMBL/GenBank/DDBJ whole genome shotgun (WGS) entry which is preliminary data.</text>
</comment>
<evidence type="ECO:0000313" key="7">
    <source>
        <dbReference type="Proteomes" id="UP001152320"/>
    </source>
</evidence>
<name>A0A9Q1H9J1_HOLLE</name>
<comment type="subcellular location">
    <subcellularLocation>
        <location evidence="1">Membrane</location>
        <topology evidence="1">Multi-pass membrane protein</topology>
    </subcellularLocation>
</comment>
<dbReference type="GO" id="GO:0030150">
    <property type="term" value="P:protein import into mitochondrial matrix"/>
    <property type="evidence" value="ECO:0007669"/>
    <property type="project" value="TreeGrafter"/>
</dbReference>
<dbReference type="OrthoDB" id="159299at2759"/>
<keyword evidence="7" id="KW-1185">Reference proteome</keyword>
<dbReference type="EMBL" id="JAIZAY010000006">
    <property type="protein sequence ID" value="KAJ8040887.1"/>
    <property type="molecule type" value="Genomic_DNA"/>
</dbReference>
<reference evidence="6" key="1">
    <citation type="submission" date="2021-10" db="EMBL/GenBank/DDBJ databases">
        <title>Tropical sea cucumber genome reveals ecological adaptation and Cuvierian tubules defense mechanism.</title>
        <authorList>
            <person name="Chen T."/>
        </authorList>
    </citation>
    <scope>NUCLEOTIDE SEQUENCE</scope>
    <source>
        <strain evidence="6">Nanhai2018</strain>
        <tissue evidence="6">Muscle</tissue>
    </source>
</reference>
<dbReference type="GO" id="GO:0005744">
    <property type="term" value="C:TIM23 mitochondrial import inner membrane translocase complex"/>
    <property type="evidence" value="ECO:0007669"/>
    <property type="project" value="TreeGrafter"/>
</dbReference>